<feature type="signal peptide" evidence="2">
    <location>
        <begin position="1"/>
        <end position="21"/>
    </location>
</feature>
<organism evidence="4 5">
    <name type="scientific">Brachybacterium phenoliresistens</name>
    <dbReference type="NCBI Taxonomy" id="396014"/>
    <lineage>
        <taxon>Bacteria</taxon>
        <taxon>Bacillati</taxon>
        <taxon>Actinomycetota</taxon>
        <taxon>Actinomycetes</taxon>
        <taxon>Micrococcales</taxon>
        <taxon>Dermabacteraceae</taxon>
        <taxon>Brachybacterium</taxon>
    </lineage>
</organism>
<dbReference type="Proteomes" id="UP000023067">
    <property type="component" value="Unassembled WGS sequence"/>
</dbReference>
<reference evidence="4 5" key="1">
    <citation type="submission" date="2014-02" db="EMBL/GenBank/DDBJ databases">
        <title>Genome sequence of Brachybacterium phenoliresistens strain W13A50.</title>
        <authorList>
            <person name="Wang X."/>
        </authorList>
    </citation>
    <scope>NUCLEOTIDE SEQUENCE [LARGE SCALE GENOMIC DNA]</scope>
    <source>
        <strain evidence="4 5">W13A50</strain>
    </source>
</reference>
<dbReference type="PROSITE" id="PS51257">
    <property type="entry name" value="PROKAR_LIPOPROTEIN"/>
    <property type="match status" value="1"/>
</dbReference>
<evidence type="ECO:0000259" key="3">
    <source>
        <dbReference type="Pfam" id="PF07995"/>
    </source>
</evidence>
<proteinExistence type="predicted"/>
<dbReference type="SUPFAM" id="SSF50952">
    <property type="entry name" value="Soluble quinoprotein glucose dehydrogenase"/>
    <property type="match status" value="1"/>
</dbReference>
<dbReference type="Gene3D" id="2.120.10.30">
    <property type="entry name" value="TolB, C-terminal domain"/>
    <property type="match status" value="1"/>
</dbReference>
<name>Z9JS46_9MICO</name>
<dbReference type="OrthoDB" id="9770043at2"/>
<dbReference type="InterPro" id="IPR011041">
    <property type="entry name" value="Quinoprot_gluc/sorb_DH_b-prop"/>
</dbReference>
<accession>Z9JS46</accession>
<dbReference type="PANTHER" id="PTHR19328:SF13">
    <property type="entry name" value="HIPL1 PROTEIN"/>
    <property type="match status" value="1"/>
</dbReference>
<dbReference type="InterPro" id="IPR012938">
    <property type="entry name" value="Glc/Sorbosone_DH"/>
</dbReference>
<evidence type="ECO:0000256" key="1">
    <source>
        <dbReference type="SAM" id="MobiDB-lite"/>
    </source>
</evidence>
<evidence type="ECO:0000313" key="5">
    <source>
        <dbReference type="Proteomes" id="UP000023067"/>
    </source>
</evidence>
<dbReference type="AlphaFoldDB" id="Z9JS46"/>
<keyword evidence="5" id="KW-1185">Reference proteome</keyword>
<sequence>MRITRRGWLAGAMLGGLSACTAPPPPPGAGDDEARVIADGLEVPWSLVFHEGAALVSERDSGRILEVSEQDGVLREVAVLEDVAARGEGGLLGLAVLDGHLYAYLTAAQDNRIVRMPLSGTAASLALGAPETIVDGIAAAQIHDGGRLGAGPDGMLYATVGDAGSPDSAQDPGSPNGAILRMMPDGTAPADNSRAGSLVWSWGHRNPQGIAWDADGMMYASEFGQSSWDELNIIEPGANYGWPLVEGVGGQGRFRDPIAQWAPAEASPSGIAIAEGTVHIANLRGRRLRSVDLEDPTRQRERLVGTHGRLRDVVLAPDGSLWVLTGNTDGRGDPAPGDDRILRIAAP</sequence>
<feature type="region of interest" description="Disordered" evidence="1">
    <location>
        <begin position="163"/>
        <end position="193"/>
    </location>
</feature>
<keyword evidence="2" id="KW-0732">Signal</keyword>
<feature type="chain" id="PRO_5039552061" evidence="2">
    <location>
        <begin position="22"/>
        <end position="347"/>
    </location>
</feature>
<dbReference type="eggNOG" id="COG2133">
    <property type="taxonomic scope" value="Bacteria"/>
</dbReference>
<dbReference type="HOGENOM" id="CLU_012253_0_0_11"/>
<dbReference type="PANTHER" id="PTHR19328">
    <property type="entry name" value="HEDGEHOG-INTERACTING PROTEIN"/>
    <property type="match status" value="1"/>
</dbReference>
<protein>
    <submittedName>
        <fullName evidence="4">Glucose dehydrogenase</fullName>
    </submittedName>
</protein>
<evidence type="ECO:0000313" key="4">
    <source>
        <dbReference type="EMBL" id="EWS80557.1"/>
    </source>
</evidence>
<dbReference type="InterPro" id="IPR011042">
    <property type="entry name" value="6-blade_b-propeller_TolB-like"/>
</dbReference>
<gene>
    <name evidence="4" type="ORF">BF93_02800</name>
</gene>
<feature type="domain" description="Glucose/Sorbosone dehydrogenase" evidence="3">
    <location>
        <begin position="41"/>
        <end position="331"/>
    </location>
</feature>
<dbReference type="RefSeq" id="WP_038373208.1">
    <property type="nucleotide sequence ID" value="NZ_KK069998.1"/>
</dbReference>
<dbReference type="PATRIC" id="fig|396014.3.peg.2590"/>
<dbReference type="EMBL" id="JDYK01000014">
    <property type="protein sequence ID" value="EWS80557.1"/>
    <property type="molecule type" value="Genomic_DNA"/>
</dbReference>
<evidence type="ECO:0000256" key="2">
    <source>
        <dbReference type="SAM" id="SignalP"/>
    </source>
</evidence>
<comment type="caution">
    <text evidence="4">The sequence shown here is derived from an EMBL/GenBank/DDBJ whole genome shotgun (WGS) entry which is preliminary data.</text>
</comment>
<dbReference type="STRING" id="396014.BF93_02800"/>
<dbReference type="Pfam" id="PF07995">
    <property type="entry name" value="GSDH"/>
    <property type="match status" value="1"/>
</dbReference>